<comment type="catalytic activity">
    <reaction evidence="5">
        <text>a 3-demethylubiquinol + S-adenosyl-L-methionine = a ubiquinol + S-adenosyl-L-homocysteine + H(+)</text>
        <dbReference type="Rhea" id="RHEA:44380"/>
        <dbReference type="Rhea" id="RHEA-COMP:9566"/>
        <dbReference type="Rhea" id="RHEA-COMP:10914"/>
        <dbReference type="ChEBI" id="CHEBI:15378"/>
        <dbReference type="ChEBI" id="CHEBI:17976"/>
        <dbReference type="ChEBI" id="CHEBI:57856"/>
        <dbReference type="ChEBI" id="CHEBI:59789"/>
        <dbReference type="ChEBI" id="CHEBI:84422"/>
        <dbReference type="EC" id="2.1.1.64"/>
    </reaction>
</comment>
<proteinExistence type="inferred from homology"/>
<keyword evidence="8" id="KW-1185">Reference proteome</keyword>
<dbReference type="EC" id="2.1.1.-" evidence="5"/>
<comment type="pathway">
    <text evidence="5">Cofactor biosynthesis; ubiquinone biosynthesis.</text>
</comment>
<dbReference type="GO" id="GO:0010420">
    <property type="term" value="F:polyprenyldihydroxybenzoate methyltransferase activity"/>
    <property type="evidence" value="ECO:0007669"/>
    <property type="project" value="UniProtKB-UniRule"/>
</dbReference>
<dbReference type="Pfam" id="PF13489">
    <property type="entry name" value="Methyltransf_23"/>
    <property type="match status" value="1"/>
</dbReference>
<feature type="binding site" evidence="5">
    <location>
        <position position="114"/>
    </location>
    <ligand>
        <name>S-adenosyl-L-methionine</name>
        <dbReference type="ChEBI" id="CHEBI:59789"/>
    </ligand>
</feature>
<evidence type="ECO:0000256" key="5">
    <source>
        <dbReference type="HAMAP-Rule" id="MF_03190"/>
    </source>
</evidence>
<feature type="binding site" evidence="5">
    <location>
        <position position="199"/>
    </location>
    <ligand>
        <name>Mg(2+)</name>
        <dbReference type="ChEBI" id="CHEBI:18420"/>
    </ligand>
</feature>
<feature type="region of interest" description="Disordered" evidence="6">
    <location>
        <begin position="502"/>
        <end position="524"/>
    </location>
</feature>
<dbReference type="OrthoDB" id="3265906at2759"/>
<keyword evidence="5" id="KW-0460">Magnesium</keyword>
<dbReference type="InterPro" id="IPR029063">
    <property type="entry name" value="SAM-dependent_MTases_sf"/>
</dbReference>
<feature type="binding site" evidence="5">
    <location>
        <position position="195"/>
    </location>
    <ligand>
        <name>Mg(2+)</name>
        <dbReference type="ChEBI" id="CHEBI:18420"/>
    </ligand>
</feature>
<dbReference type="EC" id="2.1.1.64" evidence="5"/>
<keyword evidence="5" id="KW-0479">Metal-binding</keyword>
<dbReference type="CDD" id="cd02440">
    <property type="entry name" value="AdoMet_MTases"/>
    <property type="match status" value="1"/>
</dbReference>
<dbReference type="Gene3D" id="3.40.50.150">
    <property type="entry name" value="Vaccinia Virus protein VP39"/>
    <property type="match status" value="1"/>
</dbReference>
<dbReference type="EC" id="2.1.1.114" evidence="5"/>
<evidence type="ECO:0000256" key="6">
    <source>
        <dbReference type="SAM" id="MobiDB-lite"/>
    </source>
</evidence>
<comment type="function">
    <text evidence="5">O-methyltransferase required for two non-consecutive steps during ubiquinone biosynthesis. Catalyzes the 2 O-methylation of 3,4-dihydroxy-5-(all-trans-polyprenyl)benzoic acid into 4-hydroxy-3-methoxy-5-(all-trans-polyprenyl)benzoic acid. Also catalyzes the last step of ubiquinone biosynthesis by mediating methylation of 3-demethylubiquinone into ubiquinone. Also able to mediate the methylation of 3-demethylubiquinol into ubiquinol.</text>
</comment>
<dbReference type="GO" id="GO:0032259">
    <property type="term" value="P:methylation"/>
    <property type="evidence" value="ECO:0007669"/>
    <property type="project" value="UniProtKB-KW"/>
</dbReference>
<dbReference type="GO" id="GO:0061542">
    <property type="term" value="F:3-demethylubiquinol 3-O-methyltransferase activity"/>
    <property type="evidence" value="ECO:0007669"/>
    <property type="project" value="UniProtKB-UniRule"/>
</dbReference>
<reference evidence="8" key="1">
    <citation type="journal article" date="2014" name="Nucleic Acids Res.">
        <title>The evolutionary dynamics of variant antigen genes in Babesia reveal a history of genomic innovation underlying host-parasite interaction.</title>
        <authorList>
            <person name="Jackson A.P."/>
            <person name="Otto T.D."/>
            <person name="Darby A."/>
            <person name="Ramaprasad A."/>
            <person name="Xia D."/>
            <person name="Echaide I.E."/>
            <person name="Farber M."/>
            <person name="Gahlot S."/>
            <person name="Gamble J."/>
            <person name="Gupta D."/>
            <person name="Gupta Y."/>
            <person name="Jackson L."/>
            <person name="Malandrin L."/>
            <person name="Malas T.B."/>
            <person name="Moussa E."/>
            <person name="Nair M."/>
            <person name="Reid A.J."/>
            <person name="Sanders M."/>
            <person name="Sharma J."/>
            <person name="Tracey A."/>
            <person name="Quail M.A."/>
            <person name="Weir W."/>
            <person name="Wastling J.M."/>
            <person name="Hall N."/>
            <person name="Willadsen P."/>
            <person name="Lingelbach K."/>
            <person name="Shiels B."/>
            <person name="Tait A."/>
            <person name="Berriman M."/>
            <person name="Allred D.R."/>
            <person name="Pain A."/>
        </authorList>
    </citation>
    <scope>NUCLEOTIDE SEQUENCE [LARGE SCALE GENOMIC DNA]</scope>
    <source>
        <strain evidence="8">Bond</strain>
    </source>
</reference>
<comment type="cofactor">
    <cofactor evidence="5">
        <name>Mg(2+)</name>
        <dbReference type="ChEBI" id="CHEBI:18420"/>
    </cofactor>
</comment>
<keyword evidence="5" id="KW-0999">Mitochondrion inner membrane</keyword>
<comment type="catalytic activity">
    <reaction evidence="5">
        <text>a 3,4-dihydroxy-5-(all-trans-polyprenyl)benzoate + S-adenosyl-L-methionine = a 4-hydroxy-3-methoxy-5-(all-trans-polyprenyl)benzoate + S-adenosyl-L-homocysteine + H(+)</text>
        <dbReference type="Rhea" id="RHEA:44452"/>
        <dbReference type="Rhea" id="RHEA-COMP:10930"/>
        <dbReference type="Rhea" id="RHEA-COMP:10931"/>
        <dbReference type="ChEBI" id="CHEBI:15378"/>
        <dbReference type="ChEBI" id="CHEBI:57856"/>
        <dbReference type="ChEBI" id="CHEBI:59789"/>
        <dbReference type="ChEBI" id="CHEBI:64694"/>
        <dbReference type="ChEBI" id="CHEBI:84443"/>
        <dbReference type="EC" id="2.1.1.114"/>
    </reaction>
</comment>
<evidence type="ECO:0000256" key="4">
    <source>
        <dbReference type="ARBA" id="ARBA00022691"/>
    </source>
</evidence>
<keyword evidence="1 5" id="KW-0489">Methyltransferase</keyword>
<accession>A0A061CZW6</accession>
<feature type="binding site" evidence="5">
    <location>
        <position position="198"/>
    </location>
    <ligand>
        <name>Mg(2+)</name>
        <dbReference type="ChEBI" id="CHEBI:18420"/>
    </ligand>
</feature>
<keyword evidence="2 5" id="KW-0808">Transferase</keyword>
<name>A0A061CZW6_BABBI</name>
<keyword evidence="3 5" id="KW-0831">Ubiquinone biosynthesis</keyword>
<keyword evidence="4 5" id="KW-0949">S-adenosyl-L-methionine</keyword>
<dbReference type="PANTHER" id="PTHR43464">
    <property type="entry name" value="METHYLTRANSFERASE"/>
    <property type="match status" value="1"/>
</dbReference>
<dbReference type="RefSeq" id="XP_012766144.1">
    <property type="nucleotide sequence ID" value="XM_012910690.1"/>
</dbReference>
<dbReference type="VEuPathDB" id="PiroplasmaDB:BBBOND_0102820"/>
<comment type="catalytic activity">
    <reaction evidence="5">
        <text>a 3-demethylubiquinone + S-adenosyl-L-methionine = a ubiquinone + S-adenosyl-L-homocysteine</text>
        <dbReference type="Rhea" id="RHEA:81215"/>
        <dbReference type="Rhea" id="RHEA-COMP:9565"/>
        <dbReference type="Rhea" id="RHEA-COMP:19654"/>
        <dbReference type="ChEBI" id="CHEBI:16389"/>
        <dbReference type="ChEBI" id="CHEBI:57856"/>
        <dbReference type="ChEBI" id="CHEBI:59789"/>
        <dbReference type="ChEBI" id="CHEBI:231825"/>
    </reaction>
</comment>
<evidence type="ECO:0000313" key="7">
    <source>
        <dbReference type="EMBL" id="CDR93958.1"/>
    </source>
</evidence>
<dbReference type="GO" id="GO:0046872">
    <property type="term" value="F:metal ion binding"/>
    <property type="evidence" value="ECO:0007669"/>
    <property type="project" value="UniProtKB-KW"/>
</dbReference>
<dbReference type="GeneID" id="24562499"/>
<dbReference type="Proteomes" id="UP000033188">
    <property type="component" value="Chromosome 1"/>
</dbReference>
<dbReference type="UniPathway" id="UPA00232"/>
<feature type="compositionally biased region" description="Acidic residues" evidence="6">
    <location>
        <begin position="509"/>
        <end position="524"/>
    </location>
</feature>
<dbReference type="GO" id="GO:0120537">
    <property type="term" value="F:3-demethylubiquinone 3-O-methyltransferase activity"/>
    <property type="evidence" value="ECO:0007669"/>
    <property type="project" value="RHEA"/>
</dbReference>
<gene>
    <name evidence="7" type="ORF">BBBOND_0102820</name>
</gene>
<dbReference type="STRING" id="5866.A0A061CZW6"/>
<dbReference type="AlphaFoldDB" id="A0A061CZW6"/>
<dbReference type="KEGG" id="bbig:BBBOND_0102820"/>
<dbReference type="PANTHER" id="PTHR43464:SF19">
    <property type="entry name" value="UBIQUINONE BIOSYNTHESIS O-METHYLTRANSFERASE, MITOCHONDRIAL"/>
    <property type="match status" value="1"/>
</dbReference>
<comment type="subcellular location">
    <subcellularLocation>
        <location evidence="5">Mitochondrion inner membrane</location>
        <topology evidence="5">Peripheral membrane protein</topology>
        <orientation evidence="5">Matrix side</orientation>
    </subcellularLocation>
</comment>
<organism evidence="7 8">
    <name type="scientific">Babesia bigemina</name>
    <dbReference type="NCBI Taxonomy" id="5866"/>
    <lineage>
        <taxon>Eukaryota</taxon>
        <taxon>Sar</taxon>
        <taxon>Alveolata</taxon>
        <taxon>Apicomplexa</taxon>
        <taxon>Aconoidasida</taxon>
        <taxon>Piroplasmida</taxon>
        <taxon>Babesiidae</taxon>
        <taxon>Babesia</taxon>
    </lineage>
</organism>
<evidence type="ECO:0000256" key="1">
    <source>
        <dbReference type="ARBA" id="ARBA00022603"/>
    </source>
</evidence>
<dbReference type="NCBIfam" id="TIGR01983">
    <property type="entry name" value="UbiG"/>
    <property type="match status" value="1"/>
</dbReference>
<dbReference type="InterPro" id="IPR010233">
    <property type="entry name" value="UbiG_MeTrfase"/>
</dbReference>
<feature type="binding site" evidence="5">
    <location>
        <position position="55"/>
    </location>
    <ligand>
        <name>S-adenosyl-L-methionine</name>
        <dbReference type="ChEBI" id="CHEBI:59789"/>
    </ligand>
</feature>
<dbReference type="GO" id="GO:0031314">
    <property type="term" value="C:extrinsic component of mitochondrial inner membrane"/>
    <property type="evidence" value="ECO:0007669"/>
    <property type="project" value="UniProtKB-UniRule"/>
</dbReference>
<sequence length="595" mass="66039">MLRHVLTLSSAPLNLARGAHNSRSFSSAVNFGAFHAKWWDIDGPMAVLHDYNYVRVPFIAKSYSLLENSNAAGPTPEPKLPSGFLSERLFKHAEERSKIHLETVLGGLRVLDVGCGGGILSESLAKSGAHVVGLDPSRELIQVAEHHREQDFATFSKRFGLRDDRSKNVQYLAWTLDDFASSAEARNFDIVVASEVLEHVPNSSKPSFVEQLSRVARPGGLVVITTPGRTLKSCLVNIVLAERVFQRVAPGTHQYDLFIAPDKLREIARDHDLTEIHRQGLFYLPFSRRFIHLCTCDFLYMIAFRKRPGEPFDPCHDSRIATNPVCPTPISVMLAQEYSDSTTPPEPPRCAVCSSQLTFLIQLGTPYRDTHVRTLYVYFCPAHSEQSEGWRVFRYTVAKQVVQVQKQSAFDEMNSLSSWVDDLQLFPTGPVGGKQKSASRAARSADDDNEAYRVLVEEDFLTPLSFPVGGPEASRLFEAYKQRDPADVDEEDHMDLDAIRQTTSAVDSQDPDSEASSDESDEVQADPMLLEFQYYVTMRPHAVGGRRGQRAHDFPRCCATSGTVNRCCCTRASRSTGAATAAGRSAPSSSSCCPR</sequence>
<evidence type="ECO:0000256" key="3">
    <source>
        <dbReference type="ARBA" id="ARBA00022688"/>
    </source>
</evidence>
<feature type="binding site" evidence="5">
    <location>
        <position position="194"/>
    </location>
    <ligand>
        <name>S-adenosyl-L-methionine</name>
        <dbReference type="ChEBI" id="CHEBI:59789"/>
    </ligand>
</feature>
<dbReference type="OMA" id="CVINIGF"/>
<comment type="subunit">
    <text evidence="5">Component of a multi-subunit COQ enzyme complex.</text>
</comment>
<keyword evidence="5" id="KW-0472">Membrane</keyword>
<dbReference type="EMBL" id="LK391707">
    <property type="protein sequence ID" value="CDR93958.1"/>
    <property type="molecule type" value="Genomic_DNA"/>
</dbReference>
<protein>
    <recommendedName>
        <fullName evidence="5">Ubiquinone biosynthesis O-methyltransferase, mitochondrial</fullName>
    </recommendedName>
    <alternativeName>
        <fullName evidence="5">3-demethylubiquinol 3-O-methyltransferase</fullName>
        <ecNumber evidence="5">2.1.1.64</ecNumber>
    </alternativeName>
    <alternativeName>
        <fullName evidence="5">3-demethylubiquinone 3-O-methyltransferase</fullName>
        <ecNumber evidence="5">2.1.1.-</ecNumber>
    </alternativeName>
    <alternativeName>
        <fullName evidence="5">Polyprenyldihydroxybenzoate methyltransferase</fullName>
        <ecNumber evidence="5">2.1.1.114</ecNumber>
    </alternativeName>
</protein>
<dbReference type="HAMAP" id="MF_00472">
    <property type="entry name" value="UbiG"/>
    <property type="match status" value="1"/>
</dbReference>
<keyword evidence="5" id="KW-0496">Mitochondrion</keyword>
<feature type="binding site" evidence="5">
    <location>
        <position position="135"/>
    </location>
    <ligand>
        <name>S-adenosyl-L-methionine</name>
        <dbReference type="ChEBI" id="CHEBI:59789"/>
    </ligand>
</feature>
<evidence type="ECO:0000256" key="2">
    <source>
        <dbReference type="ARBA" id="ARBA00022679"/>
    </source>
</evidence>
<comment type="similarity">
    <text evidence="5">Belongs to the class I-like SAM-binding methyltransferase superfamily. UbiG/COQ3 family.</text>
</comment>
<dbReference type="SUPFAM" id="SSF53335">
    <property type="entry name" value="S-adenosyl-L-methionine-dependent methyltransferases"/>
    <property type="match status" value="1"/>
</dbReference>
<evidence type="ECO:0000313" key="8">
    <source>
        <dbReference type="Proteomes" id="UP000033188"/>
    </source>
</evidence>